<dbReference type="AlphaFoldDB" id="A0A0D2C3R9"/>
<evidence type="ECO:0000256" key="1">
    <source>
        <dbReference type="SAM" id="MobiDB-lite"/>
    </source>
</evidence>
<dbReference type="EMBL" id="KN847045">
    <property type="protein sequence ID" value="KIW25095.1"/>
    <property type="molecule type" value="Genomic_DNA"/>
</dbReference>
<protein>
    <submittedName>
        <fullName evidence="2">Uncharacterized protein</fullName>
    </submittedName>
</protein>
<feature type="compositionally biased region" description="Polar residues" evidence="1">
    <location>
        <begin position="42"/>
        <end position="59"/>
    </location>
</feature>
<sequence length="295" mass="32917">MSRRHHPPAEIAPFLDPEPGKSTKSKSSTGRIGKSKVVKPATKTNPGASRSVSVSTKETGSPWPDTLESEKEIFGFLEYHLGVNQEEVQRSVREARKQPRQSIRRALRSEGGDEIGGVPVQISSSTTVEIPIPIYLHVSFKSLKSNTALAPTVMVMLEDLPDVTALCTRLTTKHCEVIGKQLFDSKGPKKWIFESKAGEEDKHLHSLGQTFSKVCSHRRAERICTDFFHFLTEMRRVKTERLTQEEEAEAEAGQELKNSKEDSGRNDGGRTSEREVPKVPLVEDTAIDGFVEVYF</sequence>
<accession>A0A0D2C3R9</accession>
<gene>
    <name evidence="2" type="ORF">PV07_10761</name>
</gene>
<reference evidence="2 3" key="1">
    <citation type="submission" date="2015-01" db="EMBL/GenBank/DDBJ databases">
        <title>The Genome Sequence of Cladophialophora immunda CBS83496.</title>
        <authorList>
            <consortium name="The Broad Institute Genomics Platform"/>
            <person name="Cuomo C."/>
            <person name="de Hoog S."/>
            <person name="Gorbushina A."/>
            <person name="Stielow B."/>
            <person name="Teixiera M."/>
            <person name="Abouelleil A."/>
            <person name="Chapman S.B."/>
            <person name="Priest M."/>
            <person name="Young S.K."/>
            <person name="Wortman J."/>
            <person name="Nusbaum C."/>
            <person name="Birren B."/>
        </authorList>
    </citation>
    <scope>NUCLEOTIDE SEQUENCE [LARGE SCALE GENOMIC DNA]</scope>
    <source>
        <strain evidence="2 3">CBS 83496</strain>
    </source>
</reference>
<dbReference type="RefSeq" id="XP_016245311.1">
    <property type="nucleotide sequence ID" value="XM_016398120.1"/>
</dbReference>
<feature type="compositionally biased region" description="Basic and acidic residues" evidence="1">
    <location>
        <begin position="257"/>
        <end position="277"/>
    </location>
</feature>
<feature type="compositionally biased region" description="Low complexity" evidence="1">
    <location>
        <begin position="20"/>
        <end position="32"/>
    </location>
</feature>
<dbReference type="GeneID" id="27349955"/>
<proteinExistence type="predicted"/>
<dbReference type="Proteomes" id="UP000054466">
    <property type="component" value="Unassembled WGS sequence"/>
</dbReference>
<dbReference type="HOGENOM" id="CLU_943352_0_0_1"/>
<evidence type="ECO:0000313" key="3">
    <source>
        <dbReference type="Proteomes" id="UP000054466"/>
    </source>
</evidence>
<dbReference type="VEuPathDB" id="FungiDB:PV07_10761"/>
<evidence type="ECO:0000313" key="2">
    <source>
        <dbReference type="EMBL" id="KIW25095.1"/>
    </source>
</evidence>
<keyword evidence="3" id="KW-1185">Reference proteome</keyword>
<organism evidence="2 3">
    <name type="scientific">Cladophialophora immunda</name>
    <dbReference type="NCBI Taxonomy" id="569365"/>
    <lineage>
        <taxon>Eukaryota</taxon>
        <taxon>Fungi</taxon>
        <taxon>Dikarya</taxon>
        <taxon>Ascomycota</taxon>
        <taxon>Pezizomycotina</taxon>
        <taxon>Eurotiomycetes</taxon>
        <taxon>Chaetothyriomycetidae</taxon>
        <taxon>Chaetothyriales</taxon>
        <taxon>Herpotrichiellaceae</taxon>
        <taxon>Cladophialophora</taxon>
    </lineage>
</organism>
<name>A0A0D2C3R9_9EURO</name>
<feature type="region of interest" description="Disordered" evidence="1">
    <location>
        <begin position="1"/>
        <end position="65"/>
    </location>
</feature>
<dbReference type="OrthoDB" id="10453845at2759"/>
<feature type="region of interest" description="Disordered" evidence="1">
    <location>
        <begin position="241"/>
        <end position="280"/>
    </location>
</feature>